<keyword evidence="4 13" id="KW-0808">Transferase</keyword>
<dbReference type="EMBL" id="ABJB010267115">
    <property type="status" value="NOT_ANNOTATED_CDS"/>
    <property type="molecule type" value="Genomic_DNA"/>
</dbReference>
<dbReference type="EMBL" id="ABJB011130565">
    <property type="status" value="NOT_ANNOTATED_CDS"/>
    <property type="molecule type" value="Genomic_DNA"/>
</dbReference>
<dbReference type="EMBL" id="ABJB010677329">
    <property type="status" value="NOT_ANNOTATED_CDS"/>
    <property type="molecule type" value="Genomic_DNA"/>
</dbReference>
<dbReference type="InterPro" id="IPR029044">
    <property type="entry name" value="Nucleotide-diphossugar_trans"/>
</dbReference>
<evidence type="ECO:0000256" key="5">
    <source>
        <dbReference type="ARBA" id="ARBA00022692"/>
    </source>
</evidence>
<evidence type="ECO:0000256" key="12">
    <source>
        <dbReference type="ARBA" id="ARBA00049181"/>
    </source>
</evidence>
<keyword evidence="3" id="KW-0328">Glycosyltransferase</keyword>
<evidence type="ECO:0000313" key="15">
    <source>
        <dbReference type="Proteomes" id="UP000001555"/>
    </source>
</evidence>
<dbReference type="EnsemblMetazoa" id="ISCW005574-RA">
    <property type="protein sequence ID" value="ISCW005574-PA"/>
    <property type="gene ID" value="ISCW005574"/>
</dbReference>
<dbReference type="PANTHER" id="PTHR46012">
    <property type="entry name" value="IP22168P"/>
    <property type="match status" value="1"/>
</dbReference>
<dbReference type="PaxDb" id="6945-B7PNZ0"/>
<reference evidence="14" key="2">
    <citation type="submission" date="2020-05" db="UniProtKB">
        <authorList>
            <consortium name="EnsemblMetazoa"/>
        </authorList>
    </citation>
    <scope>IDENTIFICATION</scope>
    <source>
        <strain evidence="14">wikel</strain>
    </source>
</reference>
<dbReference type="EMBL" id="ABJB010043049">
    <property type="status" value="NOT_ANNOTATED_CDS"/>
    <property type="molecule type" value="Genomic_DNA"/>
</dbReference>
<keyword evidence="8" id="KW-0472">Membrane</keyword>
<dbReference type="HOGENOM" id="CLU_040965_0_0_1"/>
<dbReference type="GO" id="GO:0016020">
    <property type="term" value="C:membrane"/>
    <property type="evidence" value="ECO:0007669"/>
    <property type="project" value="UniProtKB-SubCell"/>
</dbReference>
<proteinExistence type="inferred from homology"/>
<dbReference type="Pfam" id="PF01501">
    <property type="entry name" value="Glyco_transf_8"/>
    <property type="match status" value="1"/>
</dbReference>
<dbReference type="Proteomes" id="UP000001555">
    <property type="component" value="Unassembled WGS sequence"/>
</dbReference>
<dbReference type="InterPro" id="IPR051993">
    <property type="entry name" value="Glycosyltransferase_8"/>
</dbReference>
<evidence type="ECO:0000256" key="3">
    <source>
        <dbReference type="ARBA" id="ARBA00022676"/>
    </source>
</evidence>
<keyword evidence="6" id="KW-0735">Signal-anchor</keyword>
<evidence type="ECO:0000256" key="11">
    <source>
        <dbReference type="ARBA" id="ARBA00038854"/>
    </source>
</evidence>
<dbReference type="EC" id="2.4.2.42" evidence="11"/>
<comment type="subcellular location">
    <subcellularLocation>
        <location evidence="1">Membrane</location>
        <topology evidence="1">Single-pass type II membrane protein</topology>
    </subcellularLocation>
</comment>
<comment type="similarity">
    <text evidence="2">Belongs to the glycosyltransferase 8 family.</text>
</comment>
<keyword evidence="9" id="KW-0325">Glycoprotein</keyword>
<keyword evidence="5" id="KW-0812">Transmembrane</keyword>
<comment type="function">
    <text evidence="10">Glycosyltransferase which elongates the O-linked glucose attached to EGF-like repeats in the extracellular domain of Notch proteins by catalyzing the addition of xylose.</text>
</comment>
<organism>
    <name type="scientific">Ixodes scapularis</name>
    <name type="common">Black-legged tick</name>
    <name type="synonym">Deer tick</name>
    <dbReference type="NCBI Taxonomy" id="6945"/>
    <lineage>
        <taxon>Eukaryota</taxon>
        <taxon>Metazoa</taxon>
        <taxon>Ecdysozoa</taxon>
        <taxon>Arthropoda</taxon>
        <taxon>Chelicerata</taxon>
        <taxon>Arachnida</taxon>
        <taxon>Acari</taxon>
        <taxon>Parasitiformes</taxon>
        <taxon>Ixodida</taxon>
        <taxon>Ixodoidea</taxon>
        <taxon>Ixodidae</taxon>
        <taxon>Ixodinae</taxon>
        <taxon>Ixodes</taxon>
    </lineage>
</organism>
<dbReference type="PANTHER" id="PTHR46012:SF2">
    <property type="entry name" value="IP22168P"/>
    <property type="match status" value="1"/>
</dbReference>
<evidence type="ECO:0000256" key="8">
    <source>
        <dbReference type="ARBA" id="ARBA00023136"/>
    </source>
</evidence>
<dbReference type="GO" id="GO:0035252">
    <property type="term" value="F:UDP-xylosyltransferase activity"/>
    <property type="evidence" value="ECO:0000318"/>
    <property type="project" value="GO_Central"/>
</dbReference>
<sequence length="269" mass="31016">MNCRSPVTMVVVTCATRLELTMNNLKSAVSFSRAPLRLLLYADVENIKRLQDRVRIREWPSSVLQRVTYSLRLVEFPKKSPHNWKELFGPCASQRLFLPSMLSEEDAVLYVDSDIVFFRPVEELWSIFDNMDDMQLAGLAPDVEDYNGSVYMHNWKTRYYGRYGLNSGVILMNLTRMRAYGLESIVTNLMNKYHSVMKLPDQDLLNMVFHDDPGRLYELPCRWDVLPPDCRAPASCLGQTAASLHGTDQFFVFPGREPAYHAVFLAMKK</sequence>
<accession>B7PNZ0</accession>
<dbReference type="InterPro" id="IPR002495">
    <property type="entry name" value="Glyco_trans_8"/>
</dbReference>
<evidence type="ECO:0000256" key="2">
    <source>
        <dbReference type="ARBA" id="ARBA00006351"/>
    </source>
</evidence>
<dbReference type="EMBL" id="ABJB010105464">
    <property type="status" value="NOT_ANNOTATED_CDS"/>
    <property type="molecule type" value="Genomic_DNA"/>
</dbReference>
<gene>
    <name evidence="13" type="ORF">IscW_ISCW005574</name>
</gene>
<keyword evidence="7" id="KW-1133">Transmembrane helix</keyword>
<feature type="non-terminal residue" evidence="13">
    <location>
        <position position="269"/>
    </location>
</feature>
<dbReference type="GO" id="GO:0140563">
    <property type="term" value="F:UDP-D-xylose:beta-D-glucoside alpha-1,3-D-xylosyltransferase activity"/>
    <property type="evidence" value="ECO:0007669"/>
    <property type="project" value="UniProtKB-EC"/>
</dbReference>
<dbReference type="AlphaFoldDB" id="B7PNZ0"/>
<protein>
    <recommendedName>
        <fullName evidence="11">UDP-D-xylose:beta-D-glucoside alpha-1,3-D-xylosyltransferase</fullName>
        <ecNumber evidence="11">2.4.2.42</ecNumber>
    </recommendedName>
</protein>
<dbReference type="VEuPathDB" id="VectorBase:ISCW005574"/>
<evidence type="ECO:0000256" key="4">
    <source>
        <dbReference type="ARBA" id="ARBA00022679"/>
    </source>
</evidence>
<name>B7PNZ0_IXOSC</name>
<dbReference type="Gene3D" id="3.90.550.10">
    <property type="entry name" value="Spore Coat Polysaccharide Biosynthesis Protein SpsA, Chain A"/>
    <property type="match status" value="1"/>
</dbReference>
<evidence type="ECO:0000313" key="14">
    <source>
        <dbReference type="EnsemblMetazoa" id="ISCW005574-PA"/>
    </source>
</evidence>
<dbReference type="GO" id="GO:0016266">
    <property type="term" value="P:protein O-linked glycosylation via N-acetyl-galactosamine"/>
    <property type="evidence" value="ECO:0000318"/>
    <property type="project" value="GO_Central"/>
</dbReference>
<keyword evidence="15" id="KW-1185">Reference proteome</keyword>
<evidence type="ECO:0000256" key="7">
    <source>
        <dbReference type="ARBA" id="ARBA00022989"/>
    </source>
</evidence>
<dbReference type="EMBL" id="DS755121">
    <property type="protein sequence ID" value="EEC08312.1"/>
    <property type="molecule type" value="Genomic_DNA"/>
</dbReference>
<reference evidence="13 15" key="1">
    <citation type="submission" date="2008-03" db="EMBL/GenBank/DDBJ databases">
        <title>Annotation of Ixodes scapularis.</title>
        <authorList>
            <consortium name="Ixodes scapularis Genome Project Consortium"/>
            <person name="Caler E."/>
            <person name="Hannick L.I."/>
            <person name="Bidwell S."/>
            <person name="Joardar V."/>
            <person name="Thiagarajan M."/>
            <person name="Amedeo P."/>
            <person name="Galinsky K.J."/>
            <person name="Schobel S."/>
            <person name="Inman J."/>
            <person name="Hostetler J."/>
            <person name="Miller J."/>
            <person name="Hammond M."/>
            <person name="Megy K."/>
            <person name="Lawson D."/>
            <person name="Kodira C."/>
            <person name="Sutton G."/>
            <person name="Meyer J."/>
            <person name="Hill C.A."/>
            <person name="Birren B."/>
            <person name="Nene V."/>
            <person name="Collins F."/>
            <person name="Alarcon-Chaidez F."/>
            <person name="Wikel S."/>
            <person name="Strausberg R."/>
        </authorList>
    </citation>
    <scope>NUCLEOTIDE SEQUENCE [LARGE SCALE GENOMIC DNA]</scope>
    <source>
        <strain evidence="15">Wikel</strain>
        <strain evidence="13">Wikel colony</strain>
    </source>
</reference>
<dbReference type="OrthoDB" id="10266326at2759"/>
<evidence type="ECO:0000256" key="6">
    <source>
        <dbReference type="ARBA" id="ARBA00022968"/>
    </source>
</evidence>
<dbReference type="VEuPathDB" id="VectorBase:ISCP_034883"/>
<evidence type="ECO:0000256" key="1">
    <source>
        <dbReference type="ARBA" id="ARBA00004606"/>
    </source>
</evidence>
<evidence type="ECO:0000313" key="13">
    <source>
        <dbReference type="EMBL" id="EEC08312.1"/>
    </source>
</evidence>
<dbReference type="SUPFAM" id="SSF53448">
    <property type="entry name" value="Nucleotide-diphospho-sugar transferases"/>
    <property type="match status" value="1"/>
</dbReference>
<evidence type="ECO:0000256" key="9">
    <source>
        <dbReference type="ARBA" id="ARBA00023180"/>
    </source>
</evidence>
<evidence type="ECO:0000256" key="10">
    <source>
        <dbReference type="ARBA" id="ARBA00037301"/>
    </source>
</evidence>
<comment type="catalytic activity">
    <reaction evidence="12">
        <text>3-O-(beta-D-glucosyl)-L-seryl-[EGF-like domain protein] + UDP-alpha-D-xylose = 3-O-[alpha-D-xylosyl-(1-&gt;3)-beta-D-glucosyl]-L-seryl-[EGF-like domain protein] + UDP + H(+)</text>
        <dbReference type="Rhea" id="RHEA:56064"/>
        <dbReference type="Rhea" id="RHEA-COMP:14610"/>
        <dbReference type="Rhea" id="RHEA-COMP:14611"/>
        <dbReference type="ChEBI" id="CHEBI:15378"/>
        <dbReference type="ChEBI" id="CHEBI:57632"/>
        <dbReference type="ChEBI" id="CHEBI:58223"/>
        <dbReference type="ChEBI" id="CHEBI:140575"/>
        <dbReference type="ChEBI" id="CHEBI:140576"/>
        <dbReference type="EC" id="2.4.2.42"/>
    </reaction>
</comment>
<dbReference type="VEuPathDB" id="VectorBase:ISCI005574"/>